<sequence length="247" mass="28121">MSNHKLWDIATSLRNDYRYVDLTHSFYPGQPKFSMLEDQVTTRLFTVAEQGFEVDRYSIVGQWGTHVDPPIHFVEGARTLDELPVEEMILPLAVLDLHKEAEEFHNLAVTVDHIKDWEARNGRIPEGAFVALRTDWSKRWVTDDLYGIDAEGKRNCPGWSLEALEFLRHERGVVAIGHETTDTDPGSSIDAGSFACELYWLQQDRWQIELLNNLSEVPETGALICATWPKPKDGTGFPARVFAIVPR</sequence>
<dbReference type="AlphaFoldDB" id="A0A448THG2"/>
<dbReference type="SUPFAM" id="SSF102198">
    <property type="entry name" value="Putative cyclase"/>
    <property type="match status" value="1"/>
</dbReference>
<evidence type="ECO:0000313" key="2">
    <source>
        <dbReference type="Proteomes" id="UP000249886"/>
    </source>
</evidence>
<comment type="caution">
    <text evidence="1">The sequence shown here is derived from an EMBL/GenBank/DDBJ whole genome shotgun (WGS) entry which is preliminary data.</text>
</comment>
<dbReference type="PANTHER" id="PTHR31118:SF12">
    <property type="entry name" value="CYCLASE-LIKE PROTEIN 2"/>
    <property type="match status" value="1"/>
</dbReference>
<reference evidence="1 2" key="1">
    <citation type="submission" date="2018-06" db="EMBL/GenBank/DDBJ databases">
        <authorList>
            <consortium name="Pathogen Informatics"/>
            <person name="Doyle S."/>
        </authorList>
    </citation>
    <scope>NUCLEOTIDE SEQUENCE [LARGE SCALE GENOMIC DNA]</scope>
    <source>
        <strain evidence="1 2">NCTC10254</strain>
    </source>
</reference>
<dbReference type="GeneID" id="84574787"/>
<gene>
    <name evidence="1" type="ORF">NCTC10254_00770</name>
</gene>
<dbReference type="InterPro" id="IPR037175">
    <property type="entry name" value="KFase_sf"/>
</dbReference>
<organism evidence="1 2">
    <name type="scientific">Corynebacterium matruchotii</name>
    <dbReference type="NCBI Taxonomy" id="43768"/>
    <lineage>
        <taxon>Bacteria</taxon>
        <taxon>Bacillati</taxon>
        <taxon>Actinomycetota</taxon>
        <taxon>Actinomycetes</taxon>
        <taxon>Mycobacteriales</taxon>
        <taxon>Corynebacteriaceae</taxon>
        <taxon>Corynebacterium</taxon>
    </lineage>
</organism>
<evidence type="ECO:0000313" key="1">
    <source>
        <dbReference type="EMBL" id="SPW24392.1"/>
    </source>
</evidence>
<dbReference type="Gene3D" id="3.50.30.50">
    <property type="entry name" value="Putative cyclase"/>
    <property type="match status" value="1"/>
</dbReference>
<protein>
    <submittedName>
        <fullName evidence="1">Cyclase</fullName>
    </submittedName>
</protein>
<accession>A0A448THG2</accession>
<name>A0A448THG2_9CORY</name>
<dbReference type="Proteomes" id="UP000249886">
    <property type="component" value="Unassembled WGS sequence"/>
</dbReference>
<dbReference type="PANTHER" id="PTHR31118">
    <property type="entry name" value="CYCLASE-LIKE PROTEIN 2"/>
    <property type="match status" value="1"/>
</dbReference>
<dbReference type="RefSeq" id="WP_005526883.1">
    <property type="nucleotide sequence ID" value="NZ_CAJPQJ010000007.1"/>
</dbReference>
<dbReference type="EMBL" id="UARK01000001">
    <property type="protein sequence ID" value="SPW24392.1"/>
    <property type="molecule type" value="Genomic_DNA"/>
</dbReference>
<dbReference type="InterPro" id="IPR007325">
    <property type="entry name" value="KFase/CYL"/>
</dbReference>
<dbReference type="GO" id="GO:0019441">
    <property type="term" value="P:L-tryptophan catabolic process to kynurenine"/>
    <property type="evidence" value="ECO:0007669"/>
    <property type="project" value="InterPro"/>
</dbReference>
<proteinExistence type="predicted"/>
<dbReference type="GO" id="GO:0004061">
    <property type="term" value="F:arylformamidase activity"/>
    <property type="evidence" value="ECO:0007669"/>
    <property type="project" value="InterPro"/>
</dbReference>
<dbReference type="Pfam" id="PF04199">
    <property type="entry name" value="Cyclase"/>
    <property type="match status" value="1"/>
</dbReference>